<accession>A0A0E9W8A0</accession>
<organism evidence="2">
    <name type="scientific">Anguilla anguilla</name>
    <name type="common">European freshwater eel</name>
    <name type="synonym">Muraena anguilla</name>
    <dbReference type="NCBI Taxonomy" id="7936"/>
    <lineage>
        <taxon>Eukaryota</taxon>
        <taxon>Metazoa</taxon>
        <taxon>Chordata</taxon>
        <taxon>Craniata</taxon>
        <taxon>Vertebrata</taxon>
        <taxon>Euteleostomi</taxon>
        <taxon>Actinopterygii</taxon>
        <taxon>Neopterygii</taxon>
        <taxon>Teleostei</taxon>
        <taxon>Anguilliformes</taxon>
        <taxon>Anguillidae</taxon>
        <taxon>Anguilla</taxon>
    </lineage>
</organism>
<dbReference type="AlphaFoldDB" id="A0A0E9W8A0"/>
<evidence type="ECO:0000256" key="1">
    <source>
        <dbReference type="SAM" id="Phobius"/>
    </source>
</evidence>
<reference evidence="2" key="2">
    <citation type="journal article" date="2015" name="Fish Shellfish Immunol.">
        <title>Early steps in the European eel (Anguilla anguilla)-Vibrio vulnificus interaction in the gills: Role of the RtxA13 toxin.</title>
        <authorList>
            <person name="Callol A."/>
            <person name="Pajuelo D."/>
            <person name="Ebbesson L."/>
            <person name="Teles M."/>
            <person name="MacKenzie S."/>
            <person name="Amaro C."/>
        </authorList>
    </citation>
    <scope>NUCLEOTIDE SEQUENCE</scope>
</reference>
<proteinExistence type="predicted"/>
<reference evidence="2" key="1">
    <citation type="submission" date="2014-11" db="EMBL/GenBank/DDBJ databases">
        <authorList>
            <person name="Amaro Gonzalez C."/>
        </authorList>
    </citation>
    <scope>NUCLEOTIDE SEQUENCE</scope>
</reference>
<keyword evidence="1" id="KW-0472">Membrane</keyword>
<name>A0A0E9W8A0_ANGAN</name>
<dbReference type="EMBL" id="GBXM01021968">
    <property type="protein sequence ID" value="JAH86609.1"/>
    <property type="molecule type" value="Transcribed_RNA"/>
</dbReference>
<evidence type="ECO:0000313" key="2">
    <source>
        <dbReference type="EMBL" id="JAH86609.1"/>
    </source>
</evidence>
<keyword evidence="1" id="KW-1133">Transmembrane helix</keyword>
<feature type="transmembrane region" description="Helical" evidence="1">
    <location>
        <begin position="35"/>
        <end position="59"/>
    </location>
</feature>
<keyword evidence="1" id="KW-0812">Transmembrane</keyword>
<protein>
    <submittedName>
        <fullName evidence="2">Uncharacterized protein</fullName>
    </submittedName>
</protein>
<sequence>MGAFTPSVSMTALRMSSLSVEELCSRHTVPICLSVHLSVSLFICLSGCALTLPVLTLVFPPPC</sequence>